<name>A0A318EY89_9FIRM</name>
<comment type="caution">
    <text evidence="9">The sequence shown here is derived from an EMBL/GenBank/DDBJ whole genome shotgun (WGS) entry which is preliminary data.</text>
</comment>
<evidence type="ECO:0000256" key="5">
    <source>
        <dbReference type="ARBA" id="ARBA00023136"/>
    </source>
</evidence>
<dbReference type="PRINTS" id="PR00125">
    <property type="entry name" value="ATPASEDELTA"/>
</dbReference>
<dbReference type="InterPro" id="IPR020781">
    <property type="entry name" value="ATPase_OSCP/d_CS"/>
</dbReference>
<comment type="similarity">
    <text evidence="8">Belongs to the ATPase delta chain family.</text>
</comment>
<accession>A0A318EY89</accession>
<dbReference type="NCBIfam" id="TIGR01145">
    <property type="entry name" value="ATP_synt_delta"/>
    <property type="match status" value="1"/>
</dbReference>
<proteinExistence type="inferred from homology"/>
<keyword evidence="7 8" id="KW-0066">ATP synthesis</keyword>
<organism evidence="9 10">
    <name type="scientific">Lachnotalea glycerini</name>
    <dbReference type="NCBI Taxonomy" id="1763509"/>
    <lineage>
        <taxon>Bacteria</taxon>
        <taxon>Bacillati</taxon>
        <taxon>Bacillota</taxon>
        <taxon>Clostridia</taxon>
        <taxon>Lachnospirales</taxon>
        <taxon>Lachnospiraceae</taxon>
        <taxon>Lachnotalea</taxon>
    </lineage>
</organism>
<keyword evidence="4 8" id="KW-0406">Ion transport</keyword>
<keyword evidence="2 8" id="KW-0813">Transport</keyword>
<dbReference type="InterPro" id="IPR000711">
    <property type="entry name" value="ATPase_OSCP/dsu"/>
</dbReference>
<keyword evidence="5 8" id="KW-0472">Membrane</keyword>
<dbReference type="GO" id="GO:0046933">
    <property type="term" value="F:proton-transporting ATP synthase activity, rotational mechanism"/>
    <property type="evidence" value="ECO:0007669"/>
    <property type="project" value="UniProtKB-UniRule"/>
</dbReference>
<dbReference type="PROSITE" id="PS00389">
    <property type="entry name" value="ATPASE_DELTA"/>
    <property type="match status" value="1"/>
</dbReference>
<evidence type="ECO:0000313" key="10">
    <source>
        <dbReference type="Proteomes" id="UP000247523"/>
    </source>
</evidence>
<evidence type="ECO:0000256" key="4">
    <source>
        <dbReference type="ARBA" id="ARBA00023065"/>
    </source>
</evidence>
<keyword evidence="6 8" id="KW-0139">CF(1)</keyword>
<evidence type="ECO:0000256" key="1">
    <source>
        <dbReference type="ARBA" id="ARBA00004370"/>
    </source>
</evidence>
<dbReference type="InterPro" id="IPR026015">
    <property type="entry name" value="ATP_synth_OSCP/delta_N_sf"/>
</dbReference>
<dbReference type="Pfam" id="PF00213">
    <property type="entry name" value="OSCP"/>
    <property type="match status" value="1"/>
</dbReference>
<dbReference type="EMBL" id="QICS01000003">
    <property type="protein sequence ID" value="PXV91772.1"/>
    <property type="molecule type" value="Genomic_DNA"/>
</dbReference>
<dbReference type="GO" id="GO:0005886">
    <property type="term" value="C:plasma membrane"/>
    <property type="evidence" value="ECO:0007669"/>
    <property type="project" value="UniProtKB-SubCell"/>
</dbReference>
<keyword evidence="3 8" id="KW-0375">Hydrogen ion transport</keyword>
<dbReference type="GO" id="GO:0045259">
    <property type="term" value="C:proton-transporting ATP synthase complex"/>
    <property type="evidence" value="ECO:0007669"/>
    <property type="project" value="UniProtKB-KW"/>
</dbReference>
<evidence type="ECO:0000313" key="9">
    <source>
        <dbReference type="EMBL" id="PXV91772.1"/>
    </source>
</evidence>
<evidence type="ECO:0000256" key="8">
    <source>
        <dbReference type="HAMAP-Rule" id="MF_01416"/>
    </source>
</evidence>
<evidence type="ECO:0000256" key="7">
    <source>
        <dbReference type="ARBA" id="ARBA00023310"/>
    </source>
</evidence>
<keyword evidence="8" id="KW-1003">Cell membrane</keyword>
<evidence type="ECO:0000256" key="3">
    <source>
        <dbReference type="ARBA" id="ARBA00022781"/>
    </source>
</evidence>
<dbReference type="HAMAP" id="MF_01416">
    <property type="entry name" value="ATP_synth_delta_bact"/>
    <property type="match status" value="1"/>
</dbReference>
<dbReference type="Gene3D" id="1.10.520.20">
    <property type="entry name" value="N-terminal domain of the delta subunit of the F1F0-ATP synthase"/>
    <property type="match status" value="1"/>
</dbReference>
<comment type="function">
    <text evidence="8">F(1)F(0) ATP synthase produces ATP from ADP in the presence of a proton or sodium gradient. F-type ATPases consist of two structural domains, F(1) containing the extramembraneous catalytic core and F(0) containing the membrane proton channel, linked together by a central stalk and a peripheral stalk. During catalysis, ATP synthesis in the catalytic domain of F(1) is coupled via a rotary mechanism of the central stalk subunits to proton translocation.</text>
</comment>
<comment type="function">
    <text evidence="8">This protein is part of the stalk that links CF(0) to CF(1). It either transmits conformational changes from CF(0) to CF(1) or is implicated in proton conduction.</text>
</comment>
<sequence length="181" mass="20969">MAKLVAKTYGDALFELALEEDKVDVFVKETNGILQVLQENAELHKLMNHPKITKEEKNNVMEEIFKGRISEELTGFIHIIVTKDRYNEITYIFEYFLDKVKEYKNIGLAYVSAAVELNETQKKELMNRLLQITKYKQIDIVYSVDTALIGGMVIRIGDRVIDSSIRTKLYEMSKNLSKIQL</sequence>
<gene>
    <name evidence="8" type="primary">atpH</name>
    <name evidence="9" type="ORF">C8E03_103341</name>
</gene>
<dbReference type="PANTHER" id="PTHR11910">
    <property type="entry name" value="ATP SYNTHASE DELTA CHAIN"/>
    <property type="match status" value="1"/>
</dbReference>
<dbReference type="AlphaFoldDB" id="A0A318EY89"/>
<evidence type="ECO:0000256" key="6">
    <source>
        <dbReference type="ARBA" id="ARBA00023196"/>
    </source>
</evidence>
<dbReference type="Proteomes" id="UP000247523">
    <property type="component" value="Unassembled WGS sequence"/>
</dbReference>
<protein>
    <recommendedName>
        <fullName evidence="8">ATP synthase subunit delta</fullName>
    </recommendedName>
    <alternativeName>
        <fullName evidence="8">ATP synthase F(1) sector subunit delta</fullName>
    </alternativeName>
    <alternativeName>
        <fullName evidence="8">F-type ATPase subunit delta</fullName>
        <shortName evidence="8">F-ATPase subunit delta</shortName>
    </alternativeName>
</protein>
<evidence type="ECO:0000256" key="2">
    <source>
        <dbReference type="ARBA" id="ARBA00022448"/>
    </source>
</evidence>
<reference evidence="9 10" key="1">
    <citation type="submission" date="2018-05" db="EMBL/GenBank/DDBJ databases">
        <title>Genomic Encyclopedia of Type Strains, Phase IV (KMG-IV): sequencing the most valuable type-strain genomes for metagenomic binning, comparative biology and taxonomic classification.</title>
        <authorList>
            <person name="Goeker M."/>
        </authorList>
    </citation>
    <scope>NUCLEOTIDE SEQUENCE [LARGE SCALE GENOMIC DNA]</scope>
    <source>
        <strain evidence="9 10">DSM 28816</strain>
    </source>
</reference>
<dbReference type="SUPFAM" id="SSF47928">
    <property type="entry name" value="N-terminal domain of the delta subunit of the F1F0-ATP synthase"/>
    <property type="match status" value="1"/>
</dbReference>
<dbReference type="RefSeq" id="WP_110290873.1">
    <property type="nucleotide sequence ID" value="NZ_QICS01000003.1"/>
</dbReference>
<comment type="subcellular location">
    <subcellularLocation>
        <location evidence="8">Cell membrane</location>
        <topology evidence="8">Peripheral membrane protein</topology>
    </subcellularLocation>
    <subcellularLocation>
        <location evidence="1">Membrane</location>
    </subcellularLocation>
</comment>